<feature type="chain" id="PRO_5016095776" description="Secreted protein NIS1" evidence="1">
    <location>
        <begin position="19"/>
        <end position="151"/>
    </location>
</feature>
<gene>
    <name evidence="2" type="ORF">DM02DRAFT_612466</name>
</gene>
<feature type="signal peptide" evidence="1">
    <location>
        <begin position="1"/>
        <end position="18"/>
    </location>
</feature>
<accession>A0A2V1DYF4</accession>
<dbReference type="Proteomes" id="UP000244855">
    <property type="component" value="Unassembled WGS sequence"/>
</dbReference>
<dbReference type="EMBL" id="KZ805335">
    <property type="protein sequence ID" value="PVI03079.1"/>
    <property type="molecule type" value="Genomic_DNA"/>
</dbReference>
<keyword evidence="3" id="KW-1185">Reference proteome</keyword>
<evidence type="ECO:0000313" key="3">
    <source>
        <dbReference type="Proteomes" id="UP000244855"/>
    </source>
</evidence>
<dbReference type="OrthoDB" id="3913322at2759"/>
<reference evidence="2 3" key="1">
    <citation type="journal article" date="2018" name="Sci. Rep.">
        <title>Comparative genomics provides insights into the lifestyle and reveals functional heterogeneity of dark septate endophytic fungi.</title>
        <authorList>
            <person name="Knapp D.G."/>
            <person name="Nemeth J.B."/>
            <person name="Barry K."/>
            <person name="Hainaut M."/>
            <person name="Henrissat B."/>
            <person name="Johnson J."/>
            <person name="Kuo A."/>
            <person name="Lim J.H.P."/>
            <person name="Lipzen A."/>
            <person name="Nolan M."/>
            <person name="Ohm R.A."/>
            <person name="Tamas L."/>
            <person name="Grigoriev I.V."/>
            <person name="Spatafora J.W."/>
            <person name="Nagy L.G."/>
            <person name="Kovacs G.M."/>
        </authorList>
    </citation>
    <scope>NUCLEOTIDE SEQUENCE [LARGE SCALE GENOMIC DNA]</scope>
    <source>
        <strain evidence="2 3">DSE2036</strain>
    </source>
</reference>
<protein>
    <recommendedName>
        <fullName evidence="4">Secreted protein NIS1</fullName>
    </recommendedName>
</protein>
<dbReference type="AlphaFoldDB" id="A0A2V1DYF4"/>
<organism evidence="2 3">
    <name type="scientific">Periconia macrospinosa</name>
    <dbReference type="NCBI Taxonomy" id="97972"/>
    <lineage>
        <taxon>Eukaryota</taxon>
        <taxon>Fungi</taxon>
        <taxon>Dikarya</taxon>
        <taxon>Ascomycota</taxon>
        <taxon>Pezizomycotina</taxon>
        <taxon>Dothideomycetes</taxon>
        <taxon>Pleosporomycetidae</taxon>
        <taxon>Pleosporales</taxon>
        <taxon>Massarineae</taxon>
        <taxon>Periconiaceae</taxon>
        <taxon>Periconia</taxon>
    </lineage>
</organism>
<dbReference type="Pfam" id="PF19271">
    <property type="entry name" value="Nis1"/>
    <property type="match status" value="1"/>
</dbReference>
<evidence type="ECO:0000313" key="2">
    <source>
        <dbReference type="EMBL" id="PVI03079.1"/>
    </source>
</evidence>
<evidence type="ECO:0000256" key="1">
    <source>
        <dbReference type="SAM" id="SignalP"/>
    </source>
</evidence>
<dbReference type="InterPro" id="IPR045469">
    <property type="entry name" value="Nis1"/>
</dbReference>
<proteinExistence type="predicted"/>
<evidence type="ECO:0008006" key="4">
    <source>
        <dbReference type="Google" id="ProtNLM"/>
    </source>
</evidence>
<sequence length="151" mass="15739">MRASTLLTILAPLATTTARITGISAPSEINNSSSFDLILQGTNYIQTVADISVAWGYSLTPGFFGTLGSEASSVYLGPEKSNKVGDIVIQAPPPQGLALGRDHVLAVAVTSLYGASGTPTVTLFNVTLMMSNRISGQRSNSTGFESFTAYS</sequence>
<name>A0A2V1DYF4_9PLEO</name>
<keyword evidence="1" id="KW-0732">Signal</keyword>